<feature type="region of interest" description="Disordered" evidence="1">
    <location>
        <begin position="779"/>
        <end position="805"/>
    </location>
</feature>
<evidence type="ECO:0000313" key="3">
    <source>
        <dbReference type="Proteomes" id="UP000812966"/>
    </source>
</evidence>
<protein>
    <submittedName>
        <fullName evidence="2">Uncharacterized protein</fullName>
    </submittedName>
</protein>
<organism evidence="2 3">
    <name type="scientific">Filobasidium floriforme</name>
    <dbReference type="NCBI Taxonomy" id="5210"/>
    <lineage>
        <taxon>Eukaryota</taxon>
        <taxon>Fungi</taxon>
        <taxon>Dikarya</taxon>
        <taxon>Basidiomycota</taxon>
        <taxon>Agaricomycotina</taxon>
        <taxon>Tremellomycetes</taxon>
        <taxon>Filobasidiales</taxon>
        <taxon>Filobasidiaceae</taxon>
        <taxon>Filobasidium</taxon>
    </lineage>
</organism>
<dbReference type="OrthoDB" id="2526154at2759"/>
<feature type="compositionally biased region" description="Basic and acidic residues" evidence="1">
    <location>
        <begin position="631"/>
        <end position="643"/>
    </location>
</feature>
<proteinExistence type="predicted"/>
<feature type="compositionally biased region" description="Polar residues" evidence="1">
    <location>
        <begin position="444"/>
        <end position="471"/>
    </location>
</feature>
<feature type="region of interest" description="Disordered" evidence="1">
    <location>
        <begin position="1"/>
        <end position="115"/>
    </location>
</feature>
<feature type="region of interest" description="Disordered" evidence="1">
    <location>
        <begin position="185"/>
        <end position="248"/>
    </location>
</feature>
<feature type="region of interest" description="Disordered" evidence="1">
    <location>
        <begin position="276"/>
        <end position="295"/>
    </location>
</feature>
<keyword evidence="3" id="KW-1185">Reference proteome</keyword>
<dbReference type="EMBL" id="JABELV010000205">
    <property type="protein sequence ID" value="KAG7528131.1"/>
    <property type="molecule type" value="Genomic_DNA"/>
</dbReference>
<dbReference type="Proteomes" id="UP000812966">
    <property type="component" value="Unassembled WGS sequence"/>
</dbReference>
<sequence>MSPIRKLSLAYRSPTTANFASPTGPQPPLPSTRGSMQVEPLPGDRKSPTTQTLPARPPLSPRRAEDSNTFETPKRKESLRDRRARHRTAQSQRSSYDALNGTQPGSPTANASLPIPPVTTIIPPPIDLAIPHLPNDNIPIIATSSTSDPASAETSTNPMIMSGRSMPTTMDARKLTRIAQAMGLVSTGPSSSMHDRRPRSKRTSVGDHSLPRRRPSVNGAFPSPARSGFSAASSNRTGRAHGAGRAADLGGRGHLVQIVPPDHLFVPSGFSPTLNLEDIEQKPGSSSTLSSDEKELRRWRRGRLLPLRGTMDGMIKDVVREWGLPSGIGMTLYLVNEEEKAVASSEEDESGQEYEGGMKCSPEAWKILWADLFNPINVRLPSSRFPSPRGQAIPVRNGSLSVVRADSREDLADDLNANPFRASANNRSLFEGFLTPASARSFQLFNSDTGNSPGKRSSLAPSASASQTNSPPRKVRKDSNWTDDQTSPTFEYAPRSLFQSSKRPSRIVGKIEFDFDRDRAKWYEVWRERRQQAAEIPRKGGLRPLRLGVEDQELDSGDQEAAVGTRELEQHKSIELEQAEPKEQLEEVKQDEPEDAKREGSEEFKQEEPEQLQRHELTEPKQIVQDETGQDEVKELDPVEPDHLTQTATTLASVTAETSPETPEESASEYSAEQSPEGYAQLDDESLEEEVASESNAGNLSPDDDEEEFAILRADRLTNEKTEFGFDDIGSNAILDDKIPDAKLAGDSEEQDTEPLSDVQEVAMLIAERQQASAANTPLLNVPDEQGQGLASPINLPSPQTASTGPVVNTPTLSFTPAQDRKLSIEIPEATTPAMFGLGMGLDMAYDKRGSSLVMSDQLDLLERAMKDLSPREIRMSVFGPSSTNQPATKPAGQPRQVEDISPKTMDIATMEGETGHPARPRPCLTAS</sequence>
<comment type="caution">
    <text evidence="2">The sequence shown here is derived from an EMBL/GenBank/DDBJ whole genome shotgun (WGS) entry which is preliminary data.</text>
</comment>
<feature type="region of interest" description="Disordered" evidence="1">
    <location>
        <begin position="537"/>
        <end position="714"/>
    </location>
</feature>
<feature type="compositionally biased region" description="Polar residues" evidence="1">
    <location>
        <begin position="89"/>
        <end position="111"/>
    </location>
</feature>
<feature type="compositionally biased region" description="Basic and acidic residues" evidence="1">
    <location>
        <begin position="566"/>
        <end position="619"/>
    </location>
</feature>
<evidence type="ECO:0000256" key="1">
    <source>
        <dbReference type="SAM" id="MobiDB-lite"/>
    </source>
</evidence>
<feature type="compositionally biased region" description="Polar residues" evidence="1">
    <location>
        <begin position="644"/>
        <end position="653"/>
    </location>
</feature>
<feature type="compositionally biased region" description="Polar residues" evidence="1">
    <location>
        <begin position="13"/>
        <end position="23"/>
    </location>
</feature>
<gene>
    <name evidence="2" type="ORF">FFLO_06397</name>
</gene>
<feature type="compositionally biased region" description="Polar residues" evidence="1">
    <location>
        <begin position="142"/>
        <end position="159"/>
    </location>
</feature>
<feature type="region of interest" description="Disordered" evidence="1">
    <location>
        <begin position="877"/>
        <end position="901"/>
    </location>
</feature>
<feature type="compositionally biased region" description="Polar residues" evidence="1">
    <location>
        <begin position="795"/>
        <end position="805"/>
    </location>
</feature>
<feature type="compositionally biased region" description="Acidic residues" evidence="1">
    <location>
        <begin position="682"/>
        <end position="692"/>
    </location>
</feature>
<name>A0A8K0JFH4_9TREE</name>
<accession>A0A8K0JFH4</accession>
<dbReference type="AlphaFoldDB" id="A0A8K0JFH4"/>
<feature type="compositionally biased region" description="Basic and acidic residues" evidence="1">
    <location>
        <begin position="62"/>
        <end position="81"/>
    </location>
</feature>
<reference evidence="2" key="1">
    <citation type="submission" date="2020-04" db="EMBL/GenBank/DDBJ databases">
        <title>Analysis of mating type loci in Filobasidium floriforme.</title>
        <authorList>
            <person name="Nowrousian M."/>
        </authorList>
    </citation>
    <scope>NUCLEOTIDE SEQUENCE</scope>
    <source>
        <strain evidence="2">CBS 6242</strain>
    </source>
</reference>
<feature type="region of interest" description="Disordered" evidence="1">
    <location>
        <begin position="444"/>
        <end position="498"/>
    </location>
</feature>
<evidence type="ECO:0000313" key="2">
    <source>
        <dbReference type="EMBL" id="KAG7528131.1"/>
    </source>
</evidence>
<feature type="compositionally biased region" description="Low complexity" evidence="1">
    <location>
        <begin position="668"/>
        <end position="677"/>
    </location>
</feature>
<feature type="region of interest" description="Disordered" evidence="1">
    <location>
        <begin position="142"/>
        <end position="165"/>
    </location>
</feature>